<dbReference type="AlphaFoldDB" id="A0A126T6R2"/>
<name>A0A126T6R2_9GAMM</name>
<sequence>MKAKDLRSKTKEELNSSLLELSREQFNLRMQKGTGQLSKPSQIKQVRRDIARINTILNEMVRV</sequence>
<dbReference type="SUPFAM" id="SSF46561">
    <property type="entry name" value="Ribosomal protein L29 (L29p)"/>
    <property type="match status" value="1"/>
</dbReference>
<dbReference type="STRING" id="1538553.JT25_014765"/>
<evidence type="ECO:0000313" key="6">
    <source>
        <dbReference type="EMBL" id="AMK77720.1"/>
    </source>
</evidence>
<dbReference type="FunFam" id="1.10.287.310:FF:000001">
    <property type="entry name" value="50S ribosomal protein L29"/>
    <property type="match status" value="1"/>
</dbReference>
<dbReference type="Pfam" id="PF00831">
    <property type="entry name" value="Ribosomal_L29"/>
    <property type="match status" value="1"/>
</dbReference>
<evidence type="ECO:0000256" key="4">
    <source>
        <dbReference type="ARBA" id="ARBA00035204"/>
    </source>
</evidence>
<gene>
    <name evidence="5" type="primary">rpmC</name>
    <name evidence="6" type="ORF">JT25_014765</name>
</gene>
<dbReference type="InterPro" id="IPR050063">
    <property type="entry name" value="Ribosomal_protein_uL29"/>
</dbReference>
<dbReference type="OrthoDB" id="9815192at2"/>
<dbReference type="GO" id="GO:0022625">
    <property type="term" value="C:cytosolic large ribosomal subunit"/>
    <property type="evidence" value="ECO:0007669"/>
    <property type="project" value="TreeGrafter"/>
</dbReference>
<evidence type="ECO:0000256" key="5">
    <source>
        <dbReference type="HAMAP-Rule" id="MF_00374"/>
    </source>
</evidence>
<dbReference type="RefSeq" id="WP_036277051.1">
    <property type="nucleotide sequence ID" value="NZ_CP014476.1"/>
</dbReference>
<dbReference type="Gene3D" id="1.10.287.310">
    <property type="match status" value="1"/>
</dbReference>
<dbReference type="PANTHER" id="PTHR10916:SF0">
    <property type="entry name" value="LARGE RIBOSOMAL SUBUNIT PROTEIN UL29C"/>
    <property type="match status" value="1"/>
</dbReference>
<keyword evidence="3 5" id="KW-0687">Ribonucleoprotein</keyword>
<protein>
    <recommendedName>
        <fullName evidence="4 5">Large ribosomal subunit protein uL29</fullName>
    </recommendedName>
</protein>
<dbReference type="CDD" id="cd00427">
    <property type="entry name" value="Ribosomal_L29_HIP"/>
    <property type="match status" value="1"/>
</dbReference>
<accession>A0A126T6R2</accession>
<proteinExistence type="inferred from homology"/>
<dbReference type="InterPro" id="IPR018254">
    <property type="entry name" value="Ribosomal_uL29_CS"/>
</dbReference>
<keyword evidence="7" id="KW-1185">Reference proteome</keyword>
<comment type="similarity">
    <text evidence="1 5">Belongs to the universal ribosomal protein uL29 family.</text>
</comment>
<dbReference type="KEGG" id="mdn:JT25_014765"/>
<dbReference type="InterPro" id="IPR036049">
    <property type="entry name" value="Ribosomal_uL29_sf"/>
</dbReference>
<evidence type="ECO:0000313" key="7">
    <source>
        <dbReference type="Proteomes" id="UP000030512"/>
    </source>
</evidence>
<dbReference type="GO" id="GO:0003735">
    <property type="term" value="F:structural constituent of ribosome"/>
    <property type="evidence" value="ECO:0007669"/>
    <property type="project" value="InterPro"/>
</dbReference>
<organism evidence="6 7">
    <name type="scientific">Methylomonas denitrificans</name>
    <dbReference type="NCBI Taxonomy" id="1538553"/>
    <lineage>
        <taxon>Bacteria</taxon>
        <taxon>Pseudomonadati</taxon>
        <taxon>Pseudomonadota</taxon>
        <taxon>Gammaproteobacteria</taxon>
        <taxon>Methylococcales</taxon>
        <taxon>Methylococcaceae</taxon>
        <taxon>Methylomonas</taxon>
    </lineage>
</organism>
<dbReference type="NCBIfam" id="TIGR00012">
    <property type="entry name" value="L29"/>
    <property type="match status" value="1"/>
</dbReference>
<evidence type="ECO:0000256" key="2">
    <source>
        <dbReference type="ARBA" id="ARBA00022980"/>
    </source>
</evidence>
<keyword evidence="2 5" id="KW-0689">Ribosomal protein</keyword>
<dbReference type="HAMAP" id="MF_00374">
    <property type="entry name" value="Ribosomal_uL29"/>
    <property type="match status" value="1"/>
</dbReference>
<dbReference type="GO" id="GO:0006412">
    <property type="term" value="P:translation"/>
    <property type="evidence" value="ECO:0007669"/>
    <property type="project" value="UniProtKB-UniRule"/>
</dbReference>
<dbReference type="InterPro" id="IPR001854">
    <property type="entry name" value="Ribosomal_uL29"/>
</dbReference>
<reference evidence="6 7" key="1">
    <citation type="journal article" date="2015" name="Environ. Microbiol.">
        <title>Methane oxidation coupled to nitrate reduction under hypoxia by the Gammaproteobacterium Methylomonas denitrificans, sp. nov. type strain FJG1.</title>
        <authorList>
            <person name="Kits K.D."/>
            <person name="Klotz M.G."/>
            <person name="Stein L.Y."/>
        </authorList>
    </citation>
    <scope>NUCLEOTIDE SEQUENCE [LARGE SCALE GENOMIC DNA]</scope>
    <source>
        <strain evidence="6 7">FJG1</strain>
    </source>
</reference>
<dbReference type="PANTHER" id="PTHR10916">
    <property type="entry name" value="60S RIBOSOMAL PROTEIN L35/50S RIBOSOMAL PROTEIN L29"/>
    <property type="match status" value="1"/>
</dbReference>
<dbReference type="Proteomes" id="UP000030512">
    <property type="component" value="Chromosome"/>
</dbReference>
<evidence type="ECO:0000256" key="1">
    <source>
        <dbReference type="ARBA" id="ARBA00009254"/>
    </source>
</evidence>
<dbReference type="EMBL" id="CP014476">
    <property type="protein sequence ID" value="AMK77720.1"/>
    <property type="molecule type" value="Genomic_DNA"/>
</dbReference>
<dbReference type="PROSITE" id="PS00579">
    <property type="entry name" value="RIBOSOMAL_L29"/>
    <property type="match status" value="1"/>
</dbReference>
<evidence type="ECO:0000256" key="3">
    <source>
        <dbReference type="ARBA" id="ARBA00023274"/>
    </source>
</evidence>